<evidence type="ECO:0000259" key="6">
    <source>
        <dbReference type="Pfam" id="PF04042"/>
    </source>
</evidence>
<comment type="similarity">
    <text evidence="2">Belongs to the DNA polymerase alpha subunit B family.</text>
</comment>
<dbReference type="GO" id="GO:0005658">
    <property type="term" value="C:alpha DNA polymerase:primase complex"/>
    <property type="evidence" value="ECO:0007669"/>
    <property type="project" value="TreeGrafter"/>
</dbReference>
<comment type="subcellular location">
    <subcellularLocation>
        <location evidence="1">Nucleus</location>
    </subcellularLocation>
</comment>
<dbReference type="Gene3D" id="3.60.21.60">
    <property type="match status" value="2"/>
</dbReference>
<keyword evidence="5" id="KW-0539">Nucleus</keyword>
<organism evidence="9 10">
    <name type="scientific">Rhodosorus marinus</name>
    <dbReference type="NCBI Taxonomy" id="101924"/>
    <lineage>
        <taxon>Eukaryota</taxon>
        <taxon>Rhodophyta</taxon>
        <taxon>Stylonematophyceae</taxon>
        <taxon>Stylonematales</taxon>
        <taxon>Stylonemataceae</taxon>
        <taxon>Rhodosorus</taxon>
    </lineage>
</organism>
<accession>A0AAV8UL70</accession>
<dbReference type="Pfam" id="PF08418">
    <property type="entry name" value="Pol_alpha_B_N"/>
    <property type="match status" value="1"/>
</dbReference>
<dbReference type="InterPro" id="IPR054300">
    <property type="entry name" value="OB_DPOA2"/>
</dbReference>
<comment type="caution">
    <text evidence="9">The sequence shown here is derived from an EMBL/GenBank/DDBJ whole genome shotgun (WGS) entry which is preliminary data.</text>
</comment>
<dbReference type="Pfam" id="PF22062">
    <property type="entry name" value="OB_DPOA2"/>
    <property type="match status" value="1"/>
</dbReference>
<dbReference type="GO" id="GO:0003677">
    <property type="term" value="F:DNA binding"/>
    <property type="evidence" value="ECO:0007669"/>
    <property type="project" value="InterPro"/>
</dbReference>
<dbReference type="PANTHER" id="PTHR23061:SF12">
    <property type="entry name" value="DNA POLYMERASE ALPHA SUBUNIT B"/>
    <property type="match status" value="1"/>
</dbReference>
<evidence type="ECO:0000256" key="4">
    <source>
        <dbReference type="ARBA" id="ARBA00022705"/>
    </source>
</evidence>
<keyword evidence="10" id="KW-1185">Reference proteome</keyword>
<reference evidence="9 10" key="1">
    <citation type="journal article" date="2023" name="Nat. Commun.">
        <title>Origin of minicircular mitochondrial genomes in red algae.</title>
        <authorList>
            <person name="Lee Y."/>
            <person name="Cho C.H."/>
            <person name="Lee Y.M."/>
            <person name="Park S.I."/>
            <person name="Yang J.H."/>
            <person name="West J.A."/>
            <person name="Bhattacharya D."/>
            <person name="Yoon H.S."/>
        </authorList>
    </citation>
    <scope>NUCLEOTIDE SEQUENCE [LARGE SCALE GENOMIC DNA]</scope>
    <source>
        <strain evidence="9 10">CCMP1338</strain>
        <tissue evidence="9">Whole cell</tissue>
    </source>
</reference>
<dbReference type="InterPro" id="IPR016722">
    <property type="entry name" value="DNA_pol_alpha_bsu"/>
</dbReference>
<evidence type="ECO:0000259" key="8">
    <source>
        <dbReference type="Pfam" id="PF22062"/>
    </source>
</evidence>
<dbReference type="GO" id="GO:0006270">
    <property type="term" value="P:DNA replication initiation"/>
    <property type="evidence" value="ECO:0007669"/>
    <property type="project" value="TreeGrafter"/>
</dbReference>
<dbReference type="InterPro" id="IPR013627">
    <property type="entry name" value="Pol_alpha_B_N"/>
</dbReference>
<sequence>MEENFEELRGEFRALGDEPPKDVAVLEECLSVAQMMRLSAEEFCNKWTSYALEKKKSGAPETSVDVSLFRQHLLSLSERKQREQQSTDLVQPMDFASEDTPFMTTDDFFNLQNYGVPEIPISMAKKKNETETSRGNLGGGTSAEIHRGSAVIHKLLGERRESDDTWVSRTDRGQVEVEHVFSDPPGGAETYDSVVPTHIVKSSLEGRGDDQQYMFDEIPDMLENTRERVRRCESAFYRHLKAKNLLIEDIRAGPEAFCQASPDPVLAVGRIRIELERGSNTDGVQPRNRINAKSTLLESDEGNIVKLDLEQVSSGVALAPGMVVAVEGVNADGRKISVSGLHDDTYQLGSGPGKELPNDLMETSEGSGLVKTVVATGPFTTTESVAFKPLDDLLAQVRIAKPAVVVLIGPFIPEAKSPALDKVKAKILPEELFTEVFLPKVRECLESLADDGVSAKCFLVPHLDDSFSDFVVPQPPLDLSNAGDLGYSTAMGNIELLTNPSFINVGAGRGVNIGLTSLSILEDLSAECMILGPVEDRISALCTALVKQRSFYPLYPPSANVPIDTHGLQRLEFPAEQDLDIMIVPSRLKNFAKKVHRNVVCVNPGSICKYDRSGTYAEIVVDLNNSTDRVRRVSVIHV</sequence>
<evidence type="ECO:0000259" key="7">
    <source>
        <dbReference type="Pfam" id="PF08418"/>
    </source>
</evidence>
<dbReference type="AlphaFoldDB" id="A0AAV8UL70"/>
<dbReference type="Proteomes" id="UP001157974">
    <property type="component" value="Unassembled WGS sequence"/>
</dbReference>
<feature type="domain" description="DNA polymerase alpha/delta/epsilon subunit B" evidence="6">
    <location>
        <begin position="373"/>
        <end position="593"/>
    </location>
</feature>
<dbReference type="PANTHER" id="PTHR23061">
    <property type="entry name" value="DNA POLYMERASE 2 ALPHA 70 KDA SUBUNIT"/>
    <property type="match status" value="1"/>
</dbReference>
<evidence type="ECO:0000313" key="9">
    <source>
        <dbReference type="EMBL" id="KAJ8903261.1"/>
    </source>
</evidence>
<dbReference type="InterPro" id="IPR043034">
    <property type="entry name" value="DNA_pol_alpha_B_N_sf"/>
</dbReference>
<proteinExistence type="inferred from homology"/>
<dbReference type="EMBL" id="JAMWBK010000007">
    <property type="protein sequence ID" value="KAJ8903261.1"/>
    <property type="molecule type" value="Genomic_DNA"/>
</dbReference>
<evidence type="ECO:0000256" key="5">
    <source>
        <dbReference type="ARBA" id="ARBA00023242"/>
    </source>
</evidence>
<feature type="domain" description="DNA polymerase alpha subunit B N-terminal" evidence="7">
    <location>
        <begin position="6"/>
        <end position="70"/>
    </location>
</feature>
<evidence type="ECO:0000256" key="3">
    <source>
        <dbReference type="ARBA" id="ARBA00018596"/>
    </source>
</evidence>
<dbReference type="InterPro" id="IPR007185">
    <property type="entry name" value="DNA_pol_a/d/e_bsu"/>
</dbReference>
<evidence type="ECO:0000313" key="10">
    <source>
        <dbReference type="Proteomes" id="UP001157974"/>
    </source>
</evidence>
<feature type="domain" description="DNA polymerase alpha subunit B OB" evidence="8">
    <location>
        <begin position="261"/>
        <end position="341"/>
    </location>
</feature>
<dbReference type="Gene3D" id="1.10.8.530">
    <property type="entry name" value="DNA polymerase alpha-primase, subunit B, N-terminal domain"/>
    <property type="match status" value="1"/>
</dbReference>
<gene>
    <name evidence="9" type="ORF">NDN08_004370</name>
</gene>
<keyword evidence="4" id="KW-0235">DNA replication</keyword>
<dbReference type="Pfam" id="PF04042">
    <property type="entry name" value="DNA_pol_E_B"/>
    <property type="match status" value="1"/>
</dbReference>
<evidence type="ECO:0000256" key="2">
    <source>
        <dbReference type="ARBA" id="ARBA00007299"/>
    </source>
</evidence>
<name>A0AAV8UL70_9RHOD</name>
<evidence type="ECO:0000256" key="1">
    <source>
        <dbReference type="ARBA" id="ARBA00004123"/>
    </source>
</evidence>
<protein>
    <recommendedName>
        <fullName evidence="3">DNA polymerase alpha subunit B</fullName>
    </recommendedName>
</protein>